<keyword evidence="2" id="KW-1133">Transmembrane helix</keyword>
<evidence type="ECO:0000313" key="5">
    <source>
        <dbReference type="Proteomes" id="UP000659654"/>
    </source>
</evidence>
<evidence type="ECO:0000256" key="2">
    <source>
        <dbReference type="SAM" id="Phobius"/>
    </source>
</evidence>
<evidence type="ECO:0000313" key="3">
    <source>
        <dbReference type="EMBL" id="CAD5233009.1"/>
    </source>
</evidence>
<gene>
    <name evidence="3" type="ORF">BXYJ_LOCUS13100</name>
</gene>
<keyword evidence="5" id="KW-1185">Reference proteome</keyword>
<evidence type="ECO:0000313" key="6">
    <source>
        <dbReference type="WBParaSite" id="BXY_0541900.1"/>
    </source>
</evidence>
<name>A0A1I7RXF3_BURXY</name>
<protein>
    <submittedName>
        <fullName evidence="3">(pine wood nematode) hypothetical protein</fullName>
    </submittedName>
</protein>
<feature type="compositionally biased region" description="Acidic residues" evidence="1">
    <location>
        <begin position="103"/>
        <end position="112"/>
    </location>
</feature>
<dbReference type="Proteomes" id="UP000095284">
    <property type="component" value="Unplaced"/>
</dbReference>
<keyword evidence="2" id="KW-0812">Transmembrane</keyword>
<dbReference type="EMBL" id="CAJFCV020000005">
    <property type="protein sequence ID" value="CAG9126356.1"/>
    <property type="molecule type" value="Genomic_DNA"/>
</dbReference>
<dbReference type="Proteomes" id="UP000582659">
    <property type="component" value="Unassembled WGS sequence"/>
</dbReference>
<dbReference type="EMBL" id="CAJFDI010000005">
    <property type="protein sequence ID" value="CAD5233009.1"/>
    <property type="molecule type" value="Genomic_DNA"/>
</dbReference>
<evidence type="ECO:0000313" key="4">
    <source>
        <dbReference type="Proteomes" id="UP000095284"/>
    </source>
</evidence>
<dbReference type="WBParaSite" id="BXY_0541900.1">
    <property type="protein sequence ID" value="BXY_0541900.1"/>
    <property type="gene ID" value="BXY_0541900"/>
</dbReference>
<dbReference type="OrthoDB" id="10631607at2759"/>
<reference evidence="3" key="2">
    <citation type="submission" date="2020-09" db="EMBL/GenBank/DDBJ databases">
        <authorList>
            <person name="Kikuchi T."/>
        </authorList>
    </citation>
    <scope>NUCLEOTIDE SEQUENCE</scope>
    <source>
        <strain evidence="3">Ka4C1</strain>
    </source>
</reference>
<dbReference type="AlphaFoldDB" id="A0A1I7RXF3"/>
<feature type="transmembrane region" description="Helical" evidence="2">
    <location>
        <begin position="22"/>
        <end position="44"/>
    </location>
</feature>
<sequence>MADYAHYFACRHFLRENTGIELFLLAMIHILVVANLSLGLGYALMSRIVKNYRTALTILPTMAMLEYMRVYKKSPFERAQNPELAAKREAGGMSVTEHGEGALPEDDPESSDEAVPSEPFYYYHRDS</sequence>
<organism evidence="4 6">
    <name type="scientific">Bursaphelenchus xylophilus</name>
    <name type="common">Pinewood nematode worm</name>
    <name type="synonym">Aphelenchoides xylophilus</name>
    <dbReference type="NCBI Taxonomy" id="6326"/>
    <lineage>
        <taxon>Eukaryota</taxon>
        <taxon>Metazoa</taxon>
        <taxon>Ecdysozoa</taxon>
        <taxon>Nematoda</taxon>
        <taxon>Chromadorea</taxon>
        <taxon>Rhabditida</taxon>
        <taxon>Tylenchina</taxon>
        <taxon>Tylenchomorpha</taxon>
        <taxon>Aphelenchoidea</taxon>
        <taxon>Aphelenchoididae</taxon>
        <taxon>Bursaphelenchus</taxon>
    </lineage>
</organism>
<keyword evidence="2" id="KW-0472">Membrane</keyword>
<evidence type="ECO:0000256" key="1">
    <source>
        <dbReference type="SAM" id="MobiDB-lite"/>
    </source>
</evidence>
<feature type="region of interest" description="Disordered" evidence="1">
    <location>
        <begin position="82"/>
        <end position="127"/>
    </location>
</feature>
<dbReference type="Proteomes" id="UP000659654">
    <property type="component" value="Unassembled WGS sequence"/>
</dbReference>
<proteinExistence type="predicted"/>
<reference evidence="6" key="1">
    <citation type="submission" date="2016-11" db="UniProtKB">
        <authorList>
            <consortium name="WormBaseParasite"/>
        </authorList>
    </citation>
    <scope>IDENTIFICATION</scope>
</reference>
<accession>A0A1I7RXF3</accession>